<dbReference type="EMBL" id="CAEZUO010000169">
    <property type="protein sequence ID" value="CAB4621522.1"/>
    <property type="molecule type" value="Genomic_DNA"/>
</dbReference>
<sequence>MSWVALVAMLGGASAPWETGAPMERCRRVAITLEQCWHAVPGGTARAALGSVSALERFTDLELVGVSARHRQPPDPSWTPSIEVKQLPLPRLALYEAWHRLRWPDVEHATGRVDVIHATGMAMPPATVPIVVTVHDLAFLRDPSQFTRRGVSFFQRAIDLARRDASVVVCPSQATIDECIEHGFDPAKIRLVQWGIDPQMVQSSAVAEMRARLGISGRYVLWAGTIEPRKNLPVLLSAFEGIEDRDVTLVLAGPEGWNEQIDDQLHRLGSRVARVGFVEPQTLSALQAEAELFIFPSRQEGFGLPVLEAMAQGTAVITSSGTSTEEVVGDCGVVVDPSDVDALRAEIDRLLADDAERDRLGSAGLERATSVFTWEKTASALQRAYEAALS</sequence>
<proteinExistence type="predicted"/>
<feature type="domain" description="Glycosyl transferase family 1" evidence="2">
    <location>
        <begin position="218"/>
        <end position="364"/>
    </location>
</feature>
<protein>
    <submittedName>
        <fullName evidence="4">Unannotated protein</fullName>
    </submittedName>
</protein>
<dbReference type="PANTHER" id="PTHR46401:SF2">
    <property type="entry name" value="GLYCOSYLTRANSFERASE WBBK-RELATED"/>
    <property type="match status" value="1"/>
</dbReference>
<evidence type="ECO:0000259" key="3">
    <source>
        <dbReference type="Pfam" id="PF13439"/>
    </source>
</evidence>
<evidence type="ECO:0000256" key="1">
    <source>
        <dbReference type="ARBA" id="ARBA00022679"/>
    </source>
</evidence>
<accession>A0A6J6I501</accession>
<dbReference type="InterPro" id="IPR001296">
    <property type="entry name" value="Glyco_trans_1"/>
</dbReference>
<dbReference type="Pfam" id="PF00534">
    <property type="entry name" value="Glycos_transf_1"/>
    <property type="match status" value="1"/>
</dbReference>
<gene>
    <name evidence="4" type="ORF">UFOPK1827_02022</name>
</gene>
<dbReference type="CDD" id="cd03809">
    <property type="entry name" value="GT4_MtfB-like"/>
    <property type="match status" value="1"/>
</dbReference>
<feature type="domain" description="Glycosyltransferase subfamily 4-like N-terminal" evidence="3">
    <location>
        <begin position="42"/>
        <end position="199"/>
    </location>
</feature>
<dbReference type="AlphaFoldDB" id="A0A6J6I501"/>
<dbReference type="GO" id="GO:0016757">
    <property type="term" value="F:glycosyltransferase activity"/>
    <property type="evidence" value="ECO:0007669"/>
    <property type="project" value="InterPro"/>
</dbReference>
<dbReference type="SUPFAM" id="SSF53756">
    <property type="entry name" value="UDP-Glycosyltransferase/glycogen phosphorylase"/>
    <property type="match status" value="1"/>
</dbReference>
<keyword evidence="1" id="KW-0808">Transferase</keyword>
<dbReference type="Gene3D" id="3.40.50.2000">
    <property type="entry name" value="Glycogen Phosphorylase B"/>
    <property type="match status" value="2"/>
</dbReference>
<dbReference type="PANTHER" id="PTHR46401">
    <property type="entry name" value="GLYCOSYLTRANSFERASE WBBK-RELATED"/>
    <property type="match status" value="1"/>
</dbReference>
<evidence type="ECO:0000259" key="2">
    <source>
        <dbReference type="Pfam" id="PF00534"/>
    </source>
</evidence>
<dbReference type="Pfam" id="PF13439">
    <property type="entry name" value="Glyco_transf_4"/>
    <property type="match status" value="1"/>
</dbReference>
<dbReference type="InterPro" id="IPR028098">
    <property type="entry name" value="Glyco_trans_4-like_N"/>
</dbReference>
<evidence type="ECO:0000313" key="4">
    <source>
        <dbReference type="EMBL" id="CAB4621522.1"/>
    </source>
</evidence>
<organism evidence="4">
    <name type="scientific">freshwater metagenome</name>
    <dbReference type="NCBI Taxonomy" id="449393"/>
    <lineage>
        <taxon>unclassified sequences</taxon>
        <taxon>metagenomes</taxon>
        <taxon>ecological metagenomes</taxon>
    </lineage>
</organism>
<reference evidence="4" key="1">
    <citation type="submission" date="2020-05" db="EMBL/GenBank/DDBJ databases">
        <authorList>
            <person name="Chiriac C."/>
            <person name="Salcher M."/>
            <person name="Ghai R."/>
            <person name="Kavagutti S V."/>
        </authorList>
    </citation>
    <scope>NUCLEOTIDE SEQUENCE</scope>
</reference>
<name>A0A6J6I501_9ZZZZ</name>
<dbReference type="GO" id="GO:0009103">
    <property type="term" value="P:lipopolysaccharide biosynthetic process"/>
    <property type="evidence" value="ECO:0007669"/>
    <property type="project" value="TreeGrafter"/>
</dbReference>